<feature type="region of interest" description="Disordered" evidence="2">
    <location>
        <begin position="1"/>
        <end position="288"/>
    </location>
</feature>
<dbReference type="GeneID" id="25336524"/>
<organism evidence="3 4">
    <name type="scientific">Eimeria maxima</name>
    <name type="common">Coccidian parasite</name>
    <dbReference type="NCBI Taxonomy" id="5804"/>
    <lineage>
        <taxon>Eukaryota</taxon>
        <taxon>Sar</taxon>
        <taxon>Alveolata</taxon>
        <taxon>Apicomplexa</taxon>
        <taxon>Conoidasida</taxon>
        <taxon>Coccidia</taxon>
        <taxon>Eucoccidiorida</taxon>
        <taxon>Eimeriorina</taxon>
        <taxon>Eimeriidae</taxon>
        <taxon>Eimeria</taxon>
    </lineage>
</organism>
<feature type="compositionally biased region" description="Basic residues" evidence="2">
    <location>
        <begin position="227"/>
        <end position="242"/>
    </location>
</feature>
<sequence length="479" mass="50667">MESGKEPTGPAAAGAPGTKRPSTAPAAAQDSGGGNSFLPGAAPGSASGGPAAAAPAAAAPTGREQEAPRAAASAPGAGGRRRLLDSDDESPLRPRGKKNKFVSDSSDEDVVFGKMHIAPPRTKSETAAPKAAAVAAAAPAQQKQQQNGTSKGAAPAKQKAPAKSRRRSGGNSSSGSGSSSGSSSGSGSSGSDSGSSSGSSSSSSSSSSESSSSESSSGEESDAPCRSRAKSRRSPNKKKQMAKAKSTGQRRVKAEGGKPRGVRPTPVCKKTGEAADSDDEGDEQEISMGTFDPKKRSLKDRLVAQFLRRQDDIAAAFHHRLPPCCILYLPFPPPFVAGWWWYAWPQWPPADFDYSRELEKRKLKWVALEEYEDLDDVDKDGYTKVYQISAFPGVFRDPNGNAIDLRPEEGRPSYRNARQLSELELLQLIAKAIRGQMEALKKSPFDETALQRALQQELEEVESEYKQMQRRTDAAKGRA</sequence>
<dbReference type="RefSeq" id="XP_013336500.1">
    <property type="nucleotide sequence ID" value="XM_013481046.1"/>
</dbReference>
<feature type="compositionally biased region" description="Low complexity" evidence="2">
    <location>
        <begin position="39"/>
        <end position="60"/>
    </location>
</feature>
<feature type="coiled-coil region" evidence="1">
    <location>
        <begin position="451"/>
        <end position="478"/>
    </location>
</feature>
<keyword evidence="4" id="KW-1185">Reference proteome</keyword>
<evidence type="ECO:0000256" key="1">
    <source>
        <dbReference type="SAM" id="Coils"/>
    </source>
</evidence>
<evidence type="ECO:0000313" key="4">
    <source>
        <dbReference type="Proteomes" id="UP000030763"/>
    </source>
</evidence>
<feature type="compositionally biased region" description="Low complexity" evidence="2">
    <location>
        <begin position="7"/>
        <end position="18"/>
    </location>
</feature>
<dbReference type="VEuPathDB" id="ToxoDB:EMWEY_00025380"/>
<name>U6MDV2_EIMMA</name>
<keyword evidence="1" id="KW-0175">Coiled coil</keyword>
<feature type="compositionally biased region" description="Low complexity" evidence="2">
    <location>
        <begin position="127"/>
        <end position="159"/>
    </location>
</feature>
<dbReference type="OMA" id="DEQGFTK"/>
<protein>
    <submittedName>
        <fullName evidence="3">Uncharacterized protein</fullName>
    </submittedName>
</protein>
<dbReference type="OrthoDB" id="74703at2759"/>
<dbReference type="Proteomes" id="UP000030763">
    <property type="component" value="Unassembled WGS sequence"/>
</dbReference>
<accession>U6MDV2</accession>
<feature type="compositionally biased region" description="Acidic residues" evidence="2">
    <location>
        <begin position="275"/>
        <end position="285"/>
    </location>
</feature>
<feature type="compositionally biased region" description="Low complexity" evidence="2">
    <location>
        <begin position="169"/>
        <end position="216"/>
    </location>
</feature>
<dbReference type="EMBL" id="HG720914">
    <property type="protein sequence ID" value="CDJ59855.1"/>
    <property type="molecule type" value="Genomic_DNA"/>
</dbReference>
<proteinExistence type="predicted"/>
<evidence type="ECO:0000313" key="3">
    <source>
        <dbReference type="EMBL" id="CDJ59855.1"/>
    </source>
</evidence>
<evidence type="ECO:0000256" key="2">
    <source>
        <dbReference type="SAM" id="MobiDB-lite"/>
    </source>
</evidence>
<dbReference type="AlphaFoldDB" id="U6MDV2"/>
<gene>
    <name evidence="3" type="ORF">EMWEY_00025380</name>
</gene>
<reference evidence="3" key="1">
    <citation type="submission" date="2013-10" db="EMBL/GenBank/DDBJ databases">
        <title>Genomic analysis of the causative agents of coccidiosis in chickens.</title>
        <authorList>
            <person name="Reid A.J."/>
            <person name="Blake D."/>
            <person name="Billington K."/>
            <person name="Browne H."/>
            <person name="Dunn M."/>
            <person name="Hung S."/>
            <person name="Kawahara F."/>
            <person name="Miranda-Saavedra D."/>
            <person name="Mourier T."/>
            <person name="Nagra H."/>
            <person name="Otto T.D."/>
            <person name="Rawlings N."/>
            <person name="Sanchez A."/>
            <person name="Sanders M."/>
            <person name="Subramaniam C."/>
            <person name="Tay Y."/>
            <person name="Dear P."/>
            <person name="Doerig C."/>
            <person name="Gruber A."/>
            <person name="Parkinson J."/>
            <person name="Shirley M."/>
            <person name="Wan K.L."/>
            <person name="Berriman M."/>
            <person name="Tomley F."/>
            <person name="Pain A."/>
        </authorList>
    </citation>
    <scope>NUCLEOTIDE SEQUENCE [LARGE SCALE GENOMIC DNA]</scope>
    <source>
        <strain evidence="3">Weybridge</strain>
    </source>
</reference>
<reference evidence="3" key="2">
    <citation type="submission" date="2013-10" db="EMBL/GenBank/DDBJ databases">
        <authorList>
            <person name="Aslett M."/>
        </authorList>
    </citation>
    <scope>NUCLEOTIDE SEQUENCE [LARGE SCALE GENOMIC DNA]</scope>
    <source>
        <strain evidence="3">Weybridge</strain>
    </source>
</reference>